<gene>
    <name evidence="1" type="ORF">SAMN04487977_101476</name>
</gene>
<dbReference type="OrthoDB" id="3197444at2"/>
<dbReference type="EMBL" id="FOFU01000001">
    <property type="protein sequence ID" value="SEP80442.1"/>
    <property type="molecule type" value="Genomic_DNA"/>
</dbReference>
<proteinExistence type="predicted"/>
<dbReference type="Proteomes" id="UP000182360">
    <property type="component" value="Unassembled WGS sequence"/>
</dbReference>
<sequence>MNKLENGVIKYAIDFEKYKNGQANEIIKLFDDADKEIAKYLKRTSEVSTKKRYHDIAKKLREVSKEVKKNVADNTDIDGLIDYELKKQKHLLELSKPYMRSIKKGNKVNLIYPTVEQIKTAVMFKPVTDGFTYDSYLNGIEDGLFNTWDSAVRAGYLTGMPTDEIVKNVMGGLTPSSKLKKPGAINSLRNSIYGNTRTLLQSFANETRNRVFEENEQYFGDGETEYKYEYLATLDSRTCIVCGNDDGKLFKSLKDAPLLPRHRGCRCIIIPYFYIEGETRASKDGYVERVTFNDWLGKQDEETQKEVLGKTRYELYKRDKNVGQFIDDGKTISLKTMSSRIGGVINGGKVGKLMSELSDKKVEQLTNKLKVFAEEVVIPSDTEVDVVKRTIDEYTRLQSKYPIPVIKSIEFKSLPKGETGKTYGDILYIEKQMSKKITPTPSEWAVMCKSDIEHYKKQIAYCDEHIKEPLMKLQKEYFTDLLREAEYKSKFMRGNVGYRQLSVESTVTHEYGHLLSDFRIGLNNFGYFTRGKTKQQIASMLEEVGKVNDMFKSLKDTAVMKNLISEYGNRNAFEFFAEVFTMYRMGIEKLPTDIVKMIEGVIYYETK</sequence>
<organism evidence="1 2">
    <name type="scientific">Treponema bryantii</name>
    <dbReference type="NCBI Taxonomy" id="163"/>
    <lineage>
        <taxon>Bacteria</taxon>
        <taxon>Pseudomonadati</taxon>
        <taxon>Spirochaetota</taxon>
        <taxon>Spirochaetia</taxon>
        <taxon>Spirochaetales</taxon>
        <taxon>Treponemataceae</taxon>
        <taxon>Treponema</taxon>
    </lineage>
</organism>
<dbReference type="GO" id="GO:0008237">
    <property type="term" value="F:metallopeptidase activity"/>
    <property type="evidence" value="ECO:0007669"/>
    <property type="project" value="InterPro"/>
</dbReference>
<dbReference type="Gene3D" id="3.40.390.10">
    <property type="entry name" value="Collagenase (Catalytic Domain)"/>
    <property type="match status" value="1"/>
</dbReference>
<evidence type="ECO:0000313" key="2">
    <source>
        <dbReference type="Proteomes" id="UP000182360"/>
    </source>
</evidence>
<accession>A0A1H9AUG6</accession>
<reference evidence="1 2" key="1">
    <citation type="submission" date="2016-10" db="EMBL/GenBank/DDBJ databases">
        <authorList>
            <person name="de Groot N.N."/>
        </authorList>
    </citation>
    <scope>NUCLEOTIDE SEQUENCE [LARGE SCALE GENOMIC DNA]</scope>
    <source>
        <strain evidence="1 2">B25</strain>
    </source>
</reference>
<dbReference type="AlphaFoldDB" id="A0A1H9AUG6"/>
<evidence type="ECO:0000313" key="1">
    <source>
        <dbReference type="EMBL" id="SEP80442.1"/>
    </source>
</evidence>
<dbReference type="SUPFAM" id="SSF55486">
    <property type="entry name" value="Metalloproteases ('zincins'), catalytic domain"/>
    <property type="match status" value="1"/>
</dbReference>
<keyword evidence="2" id="KW-1185">Reference proteome</keyword>
<dbReference type="InterPro" id="IPR024079">
    <property type="entry name" value="MetalloPept_cat_dom_sf"/>
</dbReference>
<dbReference type="RefSeq" id="WP_074640527.1">
    <property type="nucleotide sequence ID" value="NZ_FOFU01000001.1"/>
</dbReference>
<evidence type="ECO:0008006" key="3">
    <source>
        <dbReference type="Google" id="ProtNLM"/>
    </source>
</evidence>
<protein>
    <recommendedName>
        <fullName evidence="3">Phage head morphogenesis protein, SPP1 gp7 family</fullName>
    </recommendedName>
</protein>
<name>A0A1H9AUG6_9SPIR</name>